<evidence type="ECO:0000313" key="4">
    <source>
        <dbReference type="EMBL" id="RKS91576.1"/>
    </source>
</evidence>
<keyword evidence="6" id="KW-1185">Reference proteome</keyword>
<dbReference type="Gene3D" id="3.40.50.1820">
    <property type="entry name" value="alpha/beta hydrolase"/>
    <property type="match status" value="1"/>
</dbReference>
<dbReference type="EMBL" id="RBWX01000007">
    <property type="protein sequence ID" value="RKS91576.1"/>
    <property type="molecule type" value="Genomic_DNA"/>
</dbReference>
<evidence type="ECO:0000259" key="2">
    <source>
        <dbReference type="Pfam" id="PF20434"/>
    </source>
</evidence>
<dbReference type="EMBL" id="AP018711">
    <property type="protein sequence ID" value="BBE34556.1"/>
    <property type="molecule type" value="Genomic_DNA"/>
</dbReference>
<proteinExistence type="predicted"/>
<evidence type="ECO:0000313" key="5">
    <source>
        <dbReference type="Proteomes" id="UP000275727"/>
    </source>
</evidence>
<dbReference type="Pfam" id="PF20434">
    <property type="entry name" value="BD-FAE"/>
    <property type="match status" value="1"/>
</dbReference>
<evidence type="ECO:0000256" key="1">
    <source>
        <dbReference type="ARBA" id="ARBA00022801"/>
    </source>
</evidence>
<dbReference type="Proteomes" id="UP000276029">
    <property type="component" value="Unassembled WGS sequence"/>
</dbReference>
<reference evidence="4 6" key="2">
    <citation type="submission" date="2018-10" db="EMBL/GenBank/DDBJ databases">
        <title>Genomic Encyclopedia of Type Strains, Phase IV (KMG-IV): sequencing the most valuable type-strain genomes for metagenomic binning, comparative biology and taxonomic classification.</title>
        <authorList>
            <person name="Goeker M."/>
        </authorList>
    </citation>
    <scope>NUCLEOTIDE SEQUENCE [LARGE SCALE GENOMIC DNA]</scope>
    <source>
        <strain evidence="4 6">DSM 19791</strain>
    </source>
</reference>
<dbReference type="PANTHER" id="PTHR48081">
    <property type="entry name" value="AB HYDROLASE SUPERFAMILY PROTEIN C4A8.06C"/>
    <property type="match status" value="1"/>
</dbReference>
<organism evidence="3 5">
    <name type="scientific">Sphingosinicella microcystinivorans</name>
    <dbReference type="NCBI Taxonomy" id="335406"/>
    <lineage>
        <taxon>Bacteria</taxon>
        <taxon>Pseudomonadati</taxon>
        <taxon>Pseudomonadota</taxon>
        <taxon>Alphaproteobacteria</taxon>
        <taxon>Sphingomonadales</taxon>
        <taxon>Sphingosinicellaceae</taxon>
        <taxon>Sphingosinicella</taxon>
    </lineage>
</organism>
<dbReference type="Proteomes" id="UP000275727">
    <property type="component" value="Chromosome"/>
</dbReference>
<evidence type="ECO:0000313" key="6">
    <source>
        <dbReference type="Proteomes" id="UP000276029"/>
    </source>
</evidence>
<dbReference type="AlphaFoldDB" id="A0AAD1G1E4"/>
<dbReference type="GO" id="GO:0016787">
    <property type="term" value="F:hydrolase activity"/>
    <property type="evidence" value="ECO:0007669"/>
    <property type="project" value="UniProtKB-KW"/>
</dbReference>
<dbReference type="PANTHER" id="PTHR48081:SF33">
    <property type="entry name" value="KYNURENINE FORMAMIDASE"/>
    <property type="match status" value="1"/>
</dbReference>
<dbReference type="SUPFAM" id="SSF53474">
    <property type="entry name" value="alpha/beta-Hydrolases"/>
    <property type="match status" value="1"/>
</dbReference>
<name>A0AAD1G1E4_SPHMI</name>
<dbReference type="RefSeq" id="WP_243445393.1">
    <property type="nucleotide sequence ID" value="NZ_AP018711.1"/>
</dbReference>
<sequence>MRAKLILGAMAFVLVGVTAEAQQRPRMGGGLMACRADMETLCGSDKANKPKVRQCIIENRDKVSEDCRRALDVLRNGPGAGAMPTVTVSYGNDARQAIDFYRAKGAAPAPLIVFIHGGAWSLGDKRQASGRKPEHFTGEGYAFASINYRLVPKATVEQQAADVASAIDMLRFRAAEYGIDPNRIALMGHSAGAHLAALVATDPQYLKAADVPMGAVKAVVLLDGAGYDVAAQMKTGGPVVQKLYGPAFGDDPKRQAALSPMTHTASPNAAAWLALYVEGRDASLGQSRSLVQALEKAGATARAVAVPDTSHRELNQDLGADGDSATADVDAFLKAAL</sequence>
<gene>
    <name evidence="4" type="ORF">DFR51_1142</name>
    <name evidence="3" type="ORF">SmB9_22140</name>
</gene>
<feature type="domain" description="BD-FAE-like" evidence="2">
    <location>
        <begin position="100"/>
        <end position="204"/>
    </location>
</feature>
<protein>
    <submittedName>
        <fullName evidence="4">Acetyl esterase/lipase</fullName>
    </submittedName>
</protein>
<evidence type="ECO:0000313" key="3">
    <source>
        <dbReference type="EMBL" id="BBE34556.1"/>
    </source>
</evidence>
<dbReference type="KEGG" id="smic:SmB9_22140"/>
<dbReference type="InterPro" id="IPR050300">
    <property type="entry name" value="GDXG_lipolytic_enzyme"/>
</dbReference>
<dbReference type="InterPro" id="IPR029058">
    <property type="entry name" value="AB_hydrolase_fold"/>
</dbReference>
<keyword evidence="1" id="KW-0378">Hydrolase</keyword>
<reference evidence="3 5" key="1">
    <citation type="submission" date="2018-06" db="EMBL/GenBank/DDBJ databases">
        <title>Complete Genome Sequence of the Microcystin-Degrading Bacterium Sphingosinicella microcystinivorans Strain B-9.</title>
        <authorList>
            <person name="Jin H."/>
            <person name="Nishizawa T."/>
            <person name="Guo Y."/>
            <person name="Nishizawa A."/>
            <person name="Park H."/>
            <person name="Kato H."/>
            <person name="Tsuji K."/>
            <person name="Harada K."/>
        </authorList>
    </citation>
    <scope>NUCLEOTIDE SEQUENCE [LARGE SCALE GENOMIC DNA]</scope>
    <source>
        <strain evidence="3 5">B9</strain>
    </source>
</reference>
<dbReference type="InterPro" id="IPR049492">
    <property type="entry name" value="BD-FAE-like_dom"/>
</dbReference>
<accession>A0AAD1G1E4</accession>